<evidence type="ECO:0000256" key="2">
    <source>
        <dbReference type="ARBA" id="ARBA00022473"/>
    </source>
</evidence>
<feature type="region of interest" description="Disordered" evidence="7">
    <location>
        <begin position="52"/>
        <end position="90"/>
    </location>
</feature>
<feature type="domain" description="Piwi" evidence="9">
    <location>
        <begin position="627"/>
        <end position="845"/>
    </location>
</feature>
<keyword evidence="3" id="KW-0963">Cytoplasm</keyword>
<dbReference type="Pfam" id="PF02170">
    <property type="entry name" value="PAZ"/>
    <property type="match status" value="1"/>
</dbReference>
<evidence type="ECO:0000256" key="5">
    <source>
        <dbReference type="ARBA" id="ARBA00023158"/>
    </source>
</evidence>
<dbReference type="PANTHER" id="PTHR22891">
    <property type="entry name" value="EUKARYOTIC TRANSLATION INITIATION FACTOR 2C"/>
    <property type="match status" value="1"/>
</dbReference>
<accession>A0ABD0M5V8</accession>
<dbReference type="InterPro" id="IPR036085">
    <property type="entry name" value="PAZ_dom_sf"/>
</dbReference>
<dbReference type="SMART" id="SM00949">
    <property type="entry name" value="PAZ"/>
    <property type="match status" value="1"/>
</dbReference>
<dbReference type="Gene3D" id="3.40.50.2300">
    <property type="match status" value="1"/>
</dbReference>
<evidence type="ECO:0000259" key="8">
    <source>
        <dbReference type="PROSITE" id="PS50821"/>
    </source>
</evidence>
<dbReference type="SMART" id="SM00950">
    <property type="entry name" value="Piwi"/>
    <property type="match status" value="1"/>
</dbReference>
<dbReference type="PROSITE" id="PS50822">
    <property type="entry name" value="PIWI"/>
    <property type="match status" value="1"/>
</dbReference>
<dbReference type="GO" id="GO:0031047">
    <property type="term" value="P:regulatory ncRNA-mediated gene silencing"/>
    <property type="evidence" value="ECO:0007669"/>
    <property type="project" value="UniProtKB-KW"/>
</dbReference>
<dbReference type="Pfam" id="PF02171">
    <property type="entry name" value="Piwi"/>
    <property type="match status" value="1"/>
</dbReference>
<evidence type="ECO:0000259" key="9">
    <source>
        <dbReference type="PROSITE" id="PS50822"/>
    </source>
</evidence>
<comment type="subcellular location">
    <subcellularLocation>
        <location evidence="1">Cytoplasm</location>
    </subcellularLocation>
</comment>
<proteinExistence type="inferred from homology"/>
<dbReference type="AlphaFoldDB" id="A0ABD0M5V8"/>
<evidence type="ECO:0000256" key="4">
    <source>
        <dbReference type="ARBA" id="ARBA00022884"/>
    </source>
</evidence>
<keyword evidence="5" id="KW-0943">RNA-mediated gene silencing</keyword>
<dbReference type="Pfam" id="PF23278">
    <property type="entry name" value="Piwi_N"/>
    <property type="match status" value="1"/>
</dbReference>
<evidence type="ECO:0000256" key="1">
    <source>
        <dbReference type="ARBA" id="ARBA00004496"/>
    </source>
</evidence>
<comment type="caution">
    <text evidence="10">The sequence shown here is derived from an EMBL/GenBank/DDBJ whole genome shotgun (WGS) entry which is preliminary data.</text>
</comment>
<dbReference type="CDD" id="cd04658">
    <property type="entry name" value="Piwi_piwi-like_Euk"/>
    <property type="match status" value="1"/>
</dbReference>
<evidence type="ECO:0000256" key="3">
    <source>
        <dbReference type="ARBA" id="ARBA00022490"/>
    </source>
</evidence>
<reference evidence="10 11" key="1">
    <citation type="journal article" date="2023" name="Sci. Data">
        <title>Genome assembly of the Korean intertidal mud-creeper Batillaria attramentaria.</title>
        <authorList>
            <person name="Patra A.K."/>
            <person name="Ho P.T."/>
            <person name="Jun S."/>
            <person name="Lee S.J."/>
            <person name="Kim Y."/>
            <person name="Won Y.J."/>
        </authorList>
    </citation>
    <scope>NUCLEOTIDE SEQUENCE [LARGE SCALE GENOMIC DNA]</scope>
    <source>
        <strain evidence="10">Wonlab-2016</strain>
    </source>
</reference>
<dbReference type="InterPro" id="IPR003100">
    <property type="entry name" value="PAZ_dom"/>
</dbReference>
<dbReference type="CDD" id="cd02845">
    <property type="entry name" value="PAZ_piwi_like"/>
    <property type="match status" value="1"/>
</dbReference>
<feature type="domain" description="PAZ" evidence="8">
    <location>
        <begin position="354"/>
        <end position="462"/>
    </location>
</feature>
<dbReference type="EMBL" id="JACVVK020000004">
    <property type="protein sequence ID" value="KAK7507334.1"/>
    <property type="molecule type" value="Genomic_DNA"/>
</dbReference>
<feature type="compositionally biased region" description="Low complexity" evidence="7">
    <location>
        <begin position="52"/>
        <end position="80"/>
    </location>
</feature>
<dbReference type="InterPro" id="IPR012337">
    <property type="entry name" value="RNaseH-like_sf"/>
</dbReference>
<dbReference type="InterPro" id="IPR036397">
    <property type="entry name" value="RNaseH_sf"/>
</dbReference>
<keyword evidence="4" id="KW-0694">RNA-binding</keyword>
<dbReference type="FunFam" id="2.170.260.10:FF:000003">
    <property type="entry name" value="Piwi-like RNA-mediated gene silencing 2"/>
    <property type="match status" value="1"/>
</dbReference>
<evidence type="ECO:0000256" key="6">
    <source>
        <dbReference type="ARBA" id="ARBA00038291"/>
    </source>
</evidence>
<dbReference type="Gene3D" id="2.170.260.10">
    <property type="entry name" value="paz domain"/>
    <property type="match status" value="1"/>
</dbReference>
<dbReference type="Gene3D" id="3.30.420.10">
    <property type="entry name" value="Ribonuclease H-like superfamily/Ribonuclease H"/>
    <property type="match status" value="1"/>
</dbReference>
<comment type="similarity">
    <text evidence="6">Belongs to the argonaute family. Piwi subfamily.</text>
</comment>
<dbReference type="SUPFAM" id="SSF101690">
    <property type="entry name" value="PAZ domain"/>
    <property type="match status" value="1"/>
</dbReference>
<evidence type="ECO:0000256" key="7">
    <source>
        <dbReference type="SAM" id="MobiDB-lite"/>
    </source>
</evidence>
<feature type="region of interest" description="Disordered" evidence="7">
    <location>
        <begin position="117"/>
        <end position="188"/>
    </location>
</feature>
<organism evidence="10 11">
    <name type="scientific">Batillaria attramentaria</name>
    <dbReference type="NCBI Taxonomy" id="370345"/>
    <lineage>
        <taxon>Eukaryota</taxon>
        <taxon>Metazoa</taxon>
        <taxon>Spiralia</taxon>
        <taxon>Lophotrochozoa</taxon>
        <taxon>Mollusca</taxon>
        <taxon>Gastropoda</taxon>
        <taxon>Caenogastropoda</taxon>
        <taxon>Sorbeoconcha</taxon>
        <taxon>Cerithioidea</taxon>
        <taxon>Batillariidae</taxon>
        <taxon>Batillaria</taxon>
    </lineage>
</organism>
<name>A0ABD0M5V8_9CAEN</name>
<feature type="non-terminal residue" evidence="10">
    <location>
        <position position="845"/>
    </location>
</feature>
<keyword evidence="2" id="KW-0217">Developmental protein</keyword>
<gene>
    <name evidence="10" type="ORF">BaRGS_00001269</name>
</gene>
<dbReference type="GO" id="GO:0003723">
    <property type="term" value="F:RNA binding"/>
    <property type="evidence" value="ECO:0007669"/>
    <property type="project" value="UniProtKB-KW"/>
</dbReference>
<dbReference type="GO" id="GO:0005737">
    <property type="term" value="C:cytoplasm"/>
    <property type="evidence" value="ECO:0007669"/>
    <property type="project" value="UniProtKB-SubCell"/>
</dbReference>
<protein>
    <submittedName>
        <fullName evidence="10">Uncharacterized protein</fullName>
    </submittedName>
</protein>
<keyword evidence="11" id="KW-1185">Reference proteome</keyword>
<dbReference type="PROSITE" id="PS50821">
    <property type="entry name" value="PAZ"/>
    <property type="match status" value="1"/>
</dbReference>
<dbReference type="SUPFAM" id="SSF53098">
    <property type="entry name" value="Ribonuclease H-like"/>
    <property type="match status" value="1"/>
</dbReference>
<sequence length="845" mass="93706">MASGDPPSGGYGRGGRGLAILEALKKEQQGPGRGAGMGRGVLSLGRAAALQAAQQAAAQPQPGTEKGAVASAPPAAVSAPAPTPAQPMGRGNIAGMLAMMQSSGQLGGRGRGAALAQAAVAAQQKPATTPQAPQPAPVPSVPRAATPAEPQQAAPGPVPPSAAMSRMGLHDDSRKPTVSRPGTGGKPMQLATNYVRLHAKNKNVFQYHVDFHPVVDSKAMRCGLLNEHRDLLKVKLFDGTIMYMPDRLNDETILKSVRKTDGAIITITIRLTKLLPSEQCPQLYNIMLRRVMSILNMCQVGRYYYNPATPSDIPAHNLEVWPGYITAIKEHEGGLFLLLDSSHRVLRTQTVRQIIEEIATRNRNFHDEITRKIVGCTVLTRYNNKTYRIDDIDWGKTPAHTFDTAQGPISFQEYYWNQYGKKVDANQPLLVHRPKARKINGRMVQPRTEIICLIPELCYLTGLTDDMRADFTLMKDLSAHTRVSPNQRLMTMKKFVDSVRNNPEASQQLQNWGLELDDSALAVEGRQLSIETIMMDGNTKFSAGPQADFGRDVCRNRVLTAVDIGTWQIFYWRRNAPEVNNFIQEAIKAGAQMGMRVQTPIRVELADDKTETLIKAMRTNLNPKIQLVVPVMPTSRDDKYSAIKKFCCVEHPVPSQVIVHRTIRNDKKLRSVTQKIMLQINCKLGGELWMLKIPLERLMVVGIDSFHDVAHGKRSIGGFVASTNSDCTRWYSHVCMQMKSEELLPGLQMAFTAALRKYHEANHFLPEKIIVFRDGVGDGQLNVVSDYEVRQMESSFSHWPDYHPRLSVIIVQKRINTRIFLRANGSNLDNPPPGTVLDHSVTRRD</sequence>
<feature type="compositionally biased region" description="Low complexity" evidence="7">
    <location>
        <begin position="141"/>
        <end position="155"/>
    </location>
</feature>
<evidence type="ECO:0000313" key="11">
    <source>
        <dbReference type="Proteomes" id="UP001519460"/>
    </source>
</evidence>
<evidence type="ECO:0000313" key="10">
    <source>
        <dbReference type="EMBL" id="KAK7507334.1"/>
    </source>
</evidence>
<dbReference type="InterPro" id="IPR003165">
    <property type="entry name" value="Piwi"/>
</dbReference>
<dbReference type="Proteomes" id="UP001519460">
    <property type="component" value="Unassembled WGS sequence"/>
</dbReference>
<feature type="compositionally biased region" description="Low complexity" evidence="7">
    <location>
        <begin position="117"/>
        <end position="131"/>
    </location>
</feature>